<evidence type="ECO:0000313" key="1">
    <source>
        <dbReference type="EMBL" id="GIX90785.1"/>
    </source>
</evidence>
<sequence>MLYGLNEKKLHLVPAHCKRFQNQRGAPIPDPAHPWGWEGAEQTRMMKSGMSEECNSPAGPREISVYFIEAAAFAGVEIPPRHVETFEVSFDIKSHKKREIKE</sequence>
<accession>A0AAV4P478</accession>
<comment type="caution">
    <text evidence="1">The sequence shown here is derived from an EMBL/GenBank/DDBJ whole genome shotgun (WGS) entry which is preliminary data.</text>
</comment>
<dbReference type="EMBL" id="BPLQ01002273">
    <property type="protein sequence ID" value="GIX90785.1"/>
    <property type="molecule type" value="Genomic_DNA"/>
</dbReference>
<evidence type="ECO:0000313" key="2">
    <source>
        <dbReference type="Proteomes" id="UP001054837"/>
    </source>
</evidence>
<dbReference type="AlphaFoldDB" id="A0AAV4P478"/>
<keyword evidence="2" id="KW-1185">Reference proteome</keyword>
<dbReference type="Proteomes" id="UP001054837">
    <property type="component" value="Unassembled WGS sequence"/>
</dbReference>
<proteinExistence type="predicted"/>
<organism evidence="1 2">
    <name type="scientific">Caerostris darwini</name>
    <dbReference type="NCBI Taxonomy" id="1538125"/>
    <lineage>
        <taxon>Eukaryota</taxon>
        <taxon>Metazoa</taxon>
        <taxon>Ecdysozoa</taxon>
        <taxon>Arthropoda</taxon>
        <taxon>Chelicerata</taxon>
        <taxon>Arachnida</taxon>
        <taxon>Araneae</taxon>
        <taxon>Araneomorphae</taxon>
        <taxon>Entelegynae</taxon>
        <taxon>Araneoidea</taxon>
        <taxon>Araneidae</taxon>
        <taxon>Caerostris</taxon>
    </lineage>
</organism>
<protein>
    <submittedName>
        <fullName evidence="1">Uncharacterized protein</fullName>
    </submittedName>
</protein>
<reference evidence="1 2" key="1">
    <citation type="submission" date="2021-06" db="EMBL/GenBank/DDBJ databases">
        <title>Caerostris darwini draft genome.</title>
        <authorList>
            <person name="Kono N."/>
            <person name="Arakawa K."/>
        </authorList>
    </citation>
    <scope>NUCLEOTIDE SEQUENCE [LARGE SCALE GENOMIC DNA]</scope>
</reference>
<name>A0AAV4P478_9ARAC</name>
<gene>
    <name evidence="1" type="ORF">CDAR_389681</name>
</gene>